<evidence type="ECO:0000313" key="2">
    <source>
        <dbReference type="EMBL" id="MVN89064.1"/>
    </source>
</evidence>
<dbReference type="Pfam" id="PF13091">
    <property type="entry name" value="PLDc_2"/>
    <property type="match status" value="1"/>
</dbReference>
<sequence>MSEIAFVTGGPYPVREGNRLELLLDGEAAFERLCQTVEGATHCVWAAITFMWPAFEFPQGRGHPLAFLHRAAERGVEIRLLFWRPDEETASLRKNAFWGAPEHLRQLEGLHPKVHVRWDRAAPGFCQHQKLWLVDAGEASSSAFLGGLNLNPHSLARPGHRGAGQNHDLYAELRGPAVADVQHNFVQRWNGASERDGGERRGADLPFPIQLPPRAGTATVQIQRTTAPHRYDGGPAPVGGQPLDGAAGERTIFVQYLQAIRQARRSIYLEHQYLEVPELVEALRGALERGVEVAVVLPATPDVPASAYVTPERRALFEARAALGEFPTFSLVGLVGQDDTGQRRTVWIHSKVMLIDDQWGTVGSANLHRFSMFGNGELNATFCDAAVARAFRTELLAEHLSLDTSALDDVEALRLLRQVATDNRARLEQGDSAWQGIAVALKIGQYVQGEDPLTAGL</sequence>
<dbReference type="GO" id="GO:0032049">
    <property type="term" value="P:cardiolipin biosynthetic process"/>
    <property type="evidence" value="ECO:0007669"/>
    <property type="project" value="UniProtKB-ARBA"/>
</dbReference>
<dbReference type="SMART" id="SM00155">
    <property type="entry name" value="PLDc"/>
    <property type="match status" value="2"/>
</dbReference>
<dbReference type="Proteomes" id="UP000483286">
    <property type="component" value="Unassembled WGS sequence"/>
</dbReference>
<dbReference type="PANTHER" id="PTHR21248">
    <property type="entry name" value="CARDIOLIPIN SYNTHASE"/>
    <property type="match status" value="1"/>
</dbReference>
<comment type="caution">
    <text evidence="2">The sequence shown here is derived from an EMBL/GenBank/DDBJ whole genome shotgun (WGS) entry which is preliminary data.</text>
</comment>
<dbReference type="PROSITE" id="PS50035">
    <property type="entry name" value="PLD"/>
    <property type="match status" value="2"/>
</dbReference>
<dbReference type="EMBL" id="WQLB01000041">
    <property type="protein sequence ID" value="MVN89064.1"/>
    <property type="molecule type" value="Genomic_DNA"/>
</dbReference>
<reference evidence="2 3" key="1">
    <citation type="submission" date="2019-12" db="EMBL/GenBank/DDBJ databases">
        <title>Deinococcus sp. HMF7620 Genome sequencing and assembly.</title>
        <authorList>
            <person name="Kang H."/>
            <person name="Kim H."/>
            <person name="Joh K."/>
        </authorList>
    </citation>
    <scope>NUCLEOTIDE SEQUENCE [LARGE SCALE GENOMIC DNA]</scope>
    <source>
        <strain evidence="2 3">HMF7620</strain>
    </source>
</reference>
<dbReference type="InterPro" id="IPR025202">
    <property type="entry name" value="PLD-like_dom"/>
</dbReference>
<proteinExistence type="predicted"/>
<dbReference type="Gene3D" id="3.30.870.10">
    <property type="entry name" value="Endonuclease Chain A"/>
    <property type="match status" value="2"/>
</dbReference>
<name>A0A7C9MTM0_9DEIO</name>
<organism evidence="2 3">
    <name type="scientific">Deinococcus arboris</name>
    <dbReference type="NCBI Taxonomy" id="2682977"/>
    <lineage>
        <taxon>Bacteria</taxon>
        <taxon>Thermotogati</taxon>
        <taxon>Deinococcota</taxon>
        <taxon>Deinococci</taxon>
        <taxon>Deinococcales</taxon>
        <taxon>Deinococcaceae</taxon>
        <taxon>Deinococcus</taxon>
    </lineage>
</organism>
<dbReference type="RefSeq" id="WP_157461324.1">
    <property type="nucleotide sequence ID" value="NZ_WQLB01000041.1"/>
</dbReference>
<dbReference type="InterPro" id="IPR001736">
    <property type="entry name" value="PLipase_D/transphosphatidylase"/>
</dbReference>
<evidence type="ECO:0000313" key="3">
    <source>
        <dbReference type="Proteomes" id="UP000483286"/>
    </source>
</evidence>
<evidence type="ECO:0000259" key="1">
    <source>
        <dbReference type="PROSITE" id="PS50035"/>
    </source>
</evidence>
<feature type="domain" description="PLD phosphodiesterase" evidence="1">
    <location>
        <begin position="128"/>
        <end position="154"/>
    </location>
</feature>
<gene>
    <name evidence="2" type="ORF">GO986_20190</name>
</gene>
<feature type="domain" description="PLD phosphodiesterase" evidence="1">
    <location>
        <begin position="344"/>
        <end position="371"/>
    </location>
</feature>
<dbReference type="GO" id="GO:0030572">
    <property type="term" value="F:phosphatidyltransferase activity"/>
    <property type="evidence" value="ECO:0007669"/>
    <property type="project" value="UniProtKB-ARBA"/>
</dbReference>
<accession>A0A7C9MTM0</accession>
<dbReference type="PANTHER" id="PTHR21248:SF22">
    <property type="entry name" value="PHOSPHOLIPASE D"/>
    <property type="match status" value="1"/>
</dbReference>
<dbReference type="AlphaFoldDB" id="A0A7C9MTM0"/>
<dbReference type="CDD" id="cd09105">
    <property type="entry name" value="PLDc_vPLD1_2_like_2"/>
    <property type="match status" value="1"/>
</dbReference>
<dbReference type="SUPFAM" id="SSF56024">
    <property type="entry name" value="Phospholipase D/nuclease"/>
    <property type="match status" value="2"/>
</dbReference>
<keyword evidence="3" id="KW-1185">Reference proteome</keyword>
<protein>
    <recommendedName>
        <fullName evidence="1">PLD phosphodiesterase domain-containing protein</fullName>
    </recommendedName>
</protein>